<proteinExistence type="predicted"/>
<keyword evidence="1" id="KW-0808">Transferase</keyword>
<dbReference type="OrthoDB" id="95438at2"/>
<feature type="domain" description="N-acetyltransferase" evidence="3">
    <location>
        <begin position="141"/>
        <end position="281"/>
    </location>
</feature>
<evidence type="ECO:0000256" key="2">
    <source>
        <dbReference type="ARBA" id="ARBA00023315"/>
    </source>
</evidence>
<reference evidence="4 5" key="1">
    <citation type="submission" date="2013-08" db="EMBL/GenBank/DDBJ databases">
        <authorList>
            <person name="Huang J."/>
            <person name="Wang G."/>
        </authorList>
    </citation>
    <scope>NUCLEOTIDE SEQUENCE [LARGE SCALE GENOMIC DNA]</scope>
    <source>
        <strain evidence="4 5">BH030004</strain>
    </source>
</reference>
<sequence>MIRVYTDQDRDGVLDLIQTIDNEYEVGDIDDIQTNAAKVIVYDQNGIQGFAYSTIVENDVGKKEAQVSLYVEPGARGRGMGSTLYKEMESHLLELQPDYLSSYMRVDVKDFGRFAEKMGFEKWWGSPVLIYKGDGFPPSDLEFHKYEDKHFQQFVQLNQECYYPIKKSNDLEPYIATEAMIDTYKLNNKDKVYLVLDGDQIIASVTIGDGTIENLLVSPDYQGKGYGRKAFQFGVNEVVKQGYNEIQICYMENNKKAEKLYLSLGFKPHQNTHVYRKFIKA</sequence>
<dbReference type="Pfam" id="PF13508">
    <property type="entry name" value="Acetyltransf_7"/>
    <property type="match status" value="1"/>
</dbReference>
<dbReference type="PANTHER" id="PTHR43877">
    <property type="entry name" value="AMINOALKYLPHOSPHONATE N-ACETYLTRANSFERASE-RELATED-RELATED"/>
    <property type="match status" value="1"/>
</dbReference>
<dbReference type="InterPro" id="IPR016181">
    <property type="entry name" value="Acyl_CoA_acyltransferase"/>
</dbReference>
<feature type="domain" description="N-acetyltransferase" evidence="3">
    <location>
        <begin position="1"/>
        <end position="148"/>
    </location>
</feature>
<dbReference type="CDD" id="cd04301">
    <property type="entry name" value="NAT_SF"/>
    <property type="match status" value="2"/>
</dbReference>
<evidence type="ECO:0000259" key="3">
    <source>
        <dbReference type="PROSITE" id="PS51186"/>
    </source>
</evidence>
<dbReference type="eggNOG" id="COG0456">
    <property type="taxonomic scope" value="Bacteria"/>
</dbReference>
<gene>
    <name evidence="4" type="ORF">N783_06140</name>
</gene>
<evidence type="ECO:0000313" key="5">
    <source>
        <dbReference type="Proteomes" id="UP000030403"/>
    </source>
</evidence>
<name>A0A0A5GE16_9BACI</name>
<dbReference type="InterPro" id="IPR050832">
    <property type="entry name" value="Bact_Acetyltransf"/>
</dbReference>
<evidence type="ECO:0000256" key="1">
    <source>
        <dbReference type="ARBA" id="ARBA00022679"/>
    </source>
</evidence>
<dbReference type="STRING" id="1385511.GCA_000425225_00487"/>
<protein>
    <recommendedName>
        <fullName evidence="3">N-acetyltransferase domain-containing protein</fullName>
    </recommendedName>
</protein>
<dbReference type="Proteomes" id="UP000030403">
    <property type="component" value="Unassembled WGS sequence"/>
</dbReference>
<dbReference type="EMBL" id="AVPF01000015">
    <property type="protein sequence ID" value="KGX89443.1"/>
    <property type="molecule type" value="Genomic_DNA"/>
</dbReference>
<dbReference type="RefSeq" id="WP_027447961.1">
    <property type="nucleotide sequence ID" value="NZ_AVPF01000015.1"/>
</dbReference>
<dbReference type="GO" id="GO:0016747">
    <property type="term" value="F:acyltransferase activity, transferring groups other than amino-acyl groups"/>
    <property type="evidence" value="ECO:0007669"/>
    <property type="project" value="InterPro"/>
</dbReference>
<dbReference type="SUPFAM" id="SSF55729">
    <property type="entry name" value="Acyl-CoA N-acyltransferases (Nat)"/>
    <property type="match status" value="2"/>
</dbReference>
<dbReference type="Pfam" id="PF00583">
    <property type="entry name" value="Acetyltransf_1"/>
    <property type="match status" value="1"/>
</dbReference>
<organism evidence="4 5">
    <name type="scientific">Pontibacillus marinus BH030004 = DSM 16465</name>
    <dbReference type="NCBI Taxonomy" id="1385511"/>
    <lineage>
        <taxon>Bacteria</taxon>
        <taxon>Bacillati</taxon>
        <taxon>Bacillota</taxon>
        <taxon>Bacilli</taxon>
        <taxon>Bacillales</taxon>
        <taxon>Bacillaceae</taxon>
        <taxon>Pontibacillus</taxon>
    </lineage>
</organism>
<dbReference type="AlphaFoldDB" id="A0A0A5GE16"/>
<dbReference type="InterPro" id="IPR000182">
    <property type="entry name" value="GNAT_dom"/>
</dbReference>
<keyword evidence="5" id="KW-1185">Reference proteome</keyword>
<accession>A0A0A5GE16</accession>
<keyword evidence="2" id="KW-0012">Acyltransferase</keyword>
<evidence type="ECO:0000313" key="4">
    <source>
        <dbReference type="EMBL" id="KGX89443.1"/>
    </source>
</evidence>
<dbReference type="Gene3D" id="3.40.630.30">
    <property type="match status" value="2"/>
</dbReference>
<comment type="caution">
    <text evidence="4">The sequence shown here is derived from an EMBL/GenBank/DDBJ whole genome shotgun (WGS) entry which is preliminary data.</text>
</comment>
<dbReference type="PROSITE" id="PS51186">
    <property type="entry name" value="GNAT"/>
    <property type="match status" value="2"/>
</dbReference>